<evidence type="ECO:0000256" key="1">
    <source>
        <dbReference type="ARBA" id="ARBA00009547"/>
    </source>
</evidence>
<feature type="signal peptide" evidence="9">
    <location>
        <begin position="1"/>
        <end position="19"/>
    </location>
</feature>
<dbReference type="EMBL" id="CAJNOJ010000086">
    <property type="protein sequence ID" value="CAF1072679.1"/>
    <property type="molecule type" value="Genomic_DNA"/>
</dbReference>
<keyword evidence="5" id="KW-0378">Hydrolase</keyword>
<dbReference type="InterPro" id="IPR003154">
    <property type="entry name" value="S1/P1nuclease"/>
</dbReference>
<dbReference type="Pfam" id="PF02265">
    <property type="entry name" value="S1-P1_nuclease"/>
    <property type="match status" value="1"/>
</dbReference>
<dbReference type="SUPFAM" id="SSF48537">
    <property type="entry name" value="Phospholipase C/P1 nuclease"/>
    <property type="match status" value="1"/>
</dbReference>
<dbReference type="GO" id="GO:0016788">
    <property type="term" value="F:hydrolase activity, acting on ester bonds"/>
    <property type="evidence" value="ECO:0007669"/>
    <property type="project" value="InterPro"/>
</dbReference>
<dbReference type="GO" id="GO:0006308">
    <property type="term" value="P:DNA catabolic process"/>
    <property type="evidence" value="ECO:0007669"/>
    <property type="project" value="InterPro"/>
</dbReference>
<reference evidence="10" key="1">
    <citation type="submission" date="2021-02" db="EMBL/GenBank/DDBJ databases">
        <authorList>
            <person name="Nowell W R."/>
        </authorList>
    </citation>
    <scope>NUCLEOTIDE SEQUENCE</scope>
</reference>
<organism evidence="10 12">
    <name type="scientific">Adineta ricciae</name>
    <name type="common">Rotifer</name>
    <dbReference type="NCBI Taxonomy" id="249248"/>
    <lineage>
        <taxon>Eukaryota</taxon>
        <taxon>Metazoa</taxon>
        <taxon>Spiralia</taxon>
        <taxon>Gnathifera</taxon>
        <taxon>Rotifera</taxon>
        <taxon>Eurotatoria</taxon>
        <taxon>Bdelloidea</taxon>
        <taxon>Adinetida</taxon>
        <taxon>Adinetidae</taxon>
        <taxon>Adineta</taxon>
    </lineage>
</organism>
<evidence type="ECO:0000256" key="8">
    <source>
        <dbReference type="SAM" id="Phobius"/>
    </source>
</evidence>
<name>A0A813UMU6_ADIRI</name>
<dbReference type="PANTHER" id="PTHR33146">
    <property type="entry name" value="ENDONUCLEASE 4"/>
    <property type="match status" value="1"/>
</dbReference>
<dbReference type="GO" id="GO:0003676">
    <property type="term" value="F:nucleic acid binding"/>
    <property type="evidence" value="ECO:0007669"/>
    <property type="project" value="InterPro"/>
</dbReference>
<sequence length="325" mass="37628">MLFIFFFAILGGKFSYTEAWGAVGHSIIVRLAQDQLTNATADWLQSLVPWHFRGNLSAMASWADSIIHENSNPTGFINWEWSKKLHYINVPDGSCIYQVDRDCENNTCIDGAIRNYTERLEKNLDLAQQQEALYFLVHFVGDIHQPFHTALKSDYGGNTIKVRFMNGRVTSLHSLWDSGIIQYRIQTDFQSNVNKYYEYIHQLMLREPILNSDDDIQEWIRENLKLVCNQLYFDGNNQTMDVTKTHNLNETYYMRSRPIIEKHLALAGRRLGTILNRIAQARARQFLLSTSLSPVVYILIAVGSVIIMLIVTLVVFLCIRNRKKR</sequence>
<evidence type="ECO:0000256" key="9">
    <source>
        <dbReference type="SAM" id="SignalP"/>
    </source>
</evidence>
<evidence type="ECO:0000256" key="3">
    <source>
        <dbReference type="ARBA" id="ARBA00022723"/>
    </source>
</evidence>
<keyword evidence="7" id="KW-0325">Glycoprotein</keyword>
<keyword evidence="6" id="KW-1015">Disulfide bond</keyword>
<dbReference type="Proteomes" id="UP000663828">
    <property type="component" value="Unassembled WGS sequence"/>
</dbReference>
<proteinExistence type="inferred from homology"/>
<dbReference type="OrthoDB" id="441446at2759"/>
<evidence type="ECO:0000256" key="5">
    <source>
        <dbReference type="ARBA" id="ARBA00022801"/>
    </source>
</evidence>
<keyword evidence="8" id="KW-1133">Transmembrane helix</keyword>
<keyword evidence="9" id="KW-0732">Signal</keyword>
<evidence type="ECO:0000256" key="2">
    <source>
        <dbReference type="ARBA" id="ARBA00022722"/>
    </source>
</evidence>
<dbReference type="PANTHER" id="PTHR33146:SF26">
    <property type="entry name" value="ENDONUCLEASE 4"/>
    <property type="match status" value="1"/>
</dbReference>
<dbReference type="GO" id="GO:0004519">
    <property type="term" value="F:endonuclease activity"/>
    <property type="evidence" value="ECO:0007669"/>
    <property type="project" value="UniProtKB-KW"/>
</dbReference>
<dbReference type="InterPro" id="IPR008947">
    <property type="entry name" value="PLipase_C/P1_nuclease_dom_sf"/>
</dbReference>
<evidence type="ECO:0008006" key="13">
    <source>
        <dbReference type="Google" id="ProtNLM"/>
    </source>
</evidence>
<evidence type="ECO:0000313" key="12">
    <source>
        <dbReference type="Proteomes" id="UP000663828"/>
    </source>
</evidence>
<comment type="similarity">
    <text evidence="1">Belongs to the nuclease type I family.</text>
</comment>
<comment type="caution">
    <text evidence="10">The sequence shown here is derived from an EMBL/GenBank/DDBJ whole genome shotgun (WGS) entry which is preliminary data.</text>
</comment>
<feature type="chain" id="PRO_5036223156" description="Aspergillus nuclease S(1)" evidence="9">
    <location>
        <begin position="20"/>
        <end position="325"/>
    </location>
</feature>
<dbReference type="GO" id="GO:0046872">
    <property type="term" value="F:metal ion binding"/>
    <property type="evidence" value="ECO:0007669"/>
    <property type="project" value="UniProtKB-KW"/>
</dbReference>
<evidence type="ECO:0000256" key="4">
    <source>
        <dbReference type="ARBA" id="ARBA00022759"/>
    </source>
</evidence>
<gene>
    <name evidence="11" type="ORF">EDS130_LOCUS18525</name>
    <name evidence="10" type="ORF">XAT740_LOCUS4509</name>
</gene>
<keyword evidence="2" id="KW-0540">Nuclease</keyword>
<keyword evidence="8" id="KW-0472">Membrane</keyword>
<keyword evidence="3" id="KW-0479">Metal-binding</keyword>
<evidence type="ECO:0000313" key="10">
    <source>
        <dbReference type="EMBL" id="CAF0831995.1"/>
    </source>
</evidence>
<dbReference type="Gene3D" id="1.10.575.10">
    <property type="entry name" value="P1 Nuclease"/>
    <property type="match status" value="1"/>
</dbReference>
<dbReference type="CDD" id="cd12087">
    <property type="entry name" value="TM_EGFR-like"/>
    <property type="match status" value="1"/>
</dbReference>
<evidence type="ECO:0000256" key="6">
    <source>
        <dbReference type="ARBA" id="ARBA00023157"/>
    </source>
</evidence>
<evidence type="ECO:0000313" key="11">
    <source>
        <dbReference type="EMBL" id="CAF1072679.1"/>
    </source>
</evidence>
<feature type="transmembrane region" description="Helical" evidence="8">
    <location>
        <begin position="295"/>
        <end position="319"/>
    </location>
</feature>
<dbReference type="EMBL" id="CAJNOR010000186">
    <property type="protein sequence ID" value="CAF0831995.1"/>
    <property type="molecule type" value="Genomic_DNA"/>
</dbReference>
<keyword evidence="4" id="KW-0255">Endonuclease</keyword>
<dbReference type="Proteomes" id="UP000663852">
    <property type="component" value="Unassembled WGS sequence"/>
</dbReference>
<accession>A0A813UMU6</accession>
<dbReference type="CDD" id="cd11010">
    <property type="entry name" value="S1-P1_nuclease"/>
    <property type="match status" value="1"/>
</dbReference>
<keyword evidence="12" id="KW-1185">Reference proteome</keyword>
<dbReference type="AlphaFoldDB" id="A0A813UMU6"/>
<protein>
    <recommendedName>
        <fullName evidence="13">Aspergillus nuclease S(1)</fullName>
    </recommendedName>
</protein>
<evidence type="ECO:0000256" key="7">
    <source>
        <dbReference type="ARBA" id="ARBA00023180"/>
    </source>
</evidence>
<keyword evidence="8" id="KW-0812">Transmembrane</keyword>